<dbReference type="Gene3D" id="3.40.50.1010">
    <property type="entry name" value="5'-nuclease"/>
    <property type="match status" value="1"/>
</dbReference>
<organism evidence="2 3">
    <name type="scientific">Laspinema olomoucense D3b</name>
    <dbReference type="NCBI Taxonomy" id="2953688"/>
    <lineage>
        <taxon>Bacteria</taxon>
        <taxon>Bacillati</taxon>
        <taxon>Cyanobacteriota</taxon>
        <taxon>Cyanophyceae</taxon>
        <taxon>Oscillatoriophycideae</taxon>
        <taxon>Oscillatoriales</taxon>
        <taxon>Laspinemataceae</taxon>
        <taxon>Laspinema</taxon>
        <taxon>Laspinema olomoucense</taxon>
    </lineage>
</organism>
<dbReference type="RefSeq" id="WP_261236240.1">
    <property type="nucleotide sequence ID" value="NZ_JAMXFA010000023.1"/>
</dbReference>
<sequence>MSNQLTSNQVAILWDGQNVHVRSEEQVIALLQFATKYGKPSYVKAYGGCIELKKWASIWDKCGFECRWVQASRLHKNDADEKIKADCKQYILTNPEICTVILLSKDGGFSDLVSQCQSHGKKVIIVTQSWNQTSKKLQKRVGVEGFCALNQVEHIFYRFKNKR</sequence>
<keyword evidence="3" id="KW-1185">Reference proteome</keyword>
<accession>A0ABT2N9Y2</accession>
<comment type="caution">
    <text evidence="2">The sequence shown here is derived from an EMBL/GenBank/DDBJ whole genome shotgun (WGS) entry which is preliminary data.</text>
</comment>
<dbReference type="PANTHER" id="PTHR35811">
    <property type="entry name" value="SLR1870 PROTEIN"/>
    <property type="match status" value="1"/>
</dbReference>
<name>A0ABT2N9Y2_9CYAN</name>
<protein>
    <submittedName>
        <fullName evidence="2">NYN domain-containing protein</fullName>
    </submittedName>
</protein>
<feature type="domain" description="NYN" evidence="1">
    <location>
        <begin position="10"/>
        <end position="139"/>
    </location>
</feature>
<gene>
    <name evidence="2" type="ORF">NG792_17445</name>
</gene>
<dbReference type="PANTHER" id="PTHR35811:SF1">
    <property type="entry name" value="HTH OST-TYPE DOMAIN-CONTAINING PROTEIN"/>
    <property type="match status" value="1"/>
</dbReference>
<dbReference type="Pfam" id="PF01936">
    <property type="entry name" value="NYN"/>
    <property type="match status" value="1"/>
</dbReference>
<reference evidence="2 3" key="1">
    <citation type="journal article" date="2022" name="Front. Microbiol.">
        <title>High genomic differentiation and limited gene flow indicate recent cryptic speciation within the genus Laspinema (cyanobacteria).</title>
        <authorList>
            <person name="Stanojkovic A."/>
            <person name="Skoupy S."/>
            <person name="Skaloud P."/>
            <person name="Dvorak P."/>
        </authorList>
    </citation>
    <scope>NUCLEOTIDE SEQUENCE [LARGE SCALE GENOMIC DNA]</scope>
    <source>
        <strain evidence="2 3">D3b</strain>
    </source>
</reference>
<evidence type="ECO:0000259" key="1">
    <source>
        <dbReference type="Pfam" id="PF01936"/>
    </source>
</evidence>
<dbReference type="EMBL" id="JAMXFA010000023">
    <property type="protein sequence ID" value="MCT7979503.1"/>
    <property type="molecule type" value="Genomic_DNA"/>
</dbReference>
<evidence type="ECO:0000313" key="2">
    <source>
        <dbReference type="EMBL" id="MCT7979503.1"/>
    </source>
</evidence>
<evidence type="ECO:0000313" key="3">
    <source>
        <dbReference type="Proteomes" id="UP001525961"/>
    </source>
</evidence>
<proteinExistence type="predicted"/>
<dbReference type="Proteomes" id="UP001525961">
    <property type="component" value="Unassembled WGS sequence"/>
</dbReference>
<dbReference type="InterPro" id="IPR021139">
    <property type="entry name" value="NYN"/>
</dbReference>